<organism evidence="8 9">
    <name type="scientific">Romboutsia lituseburensis DSM 797</name>
    <dbReference type="NCBI Taxonomy" id="1121325"/>
    <lineage>
        <taxon>Bacteria</taxon>
        <taxon>Bacillati</taxon>
        <taxon>Bacillota</taxon>
        <taxon>Clostridia</taxon>
        <taxon>Peptostreptococcales</taxon>
        <taxon>Peptostreptococcaceae</taxon>
        <taxon>Romboutsia</taxon>
    </lineage>
</organism>
<evidence type="ECO:0000259" key="7">
    <source>
        <dbReference type="Pfam" id="PF02608"/>
    </source>
</evidence>
<keyword evidence="9" id="KW-1185">Reference proteome</keyword>
<dbReference type="Pfam" id="PF02608">
    <property type="entry name" value="Bmp"/>
    <property type="match status" value="1"/>
</dbReference>
<dbReference type="GO" id="GO:0005886">
    <property type="term" value="C:plasma membrane"/>
    <property type="evidence" value="ECO:0007669"/>
    <property type="project" value="UniProtKB-SubCell"/>
</dbReference>
<dbReference type="InterPro" id="IPR050957">
    <property type="entry name" value="BMP_lipoprotein"/>
</dbReference>
<keyword evidence="6" id="KW-0449">Lipoprotein</keyword>
<dbReference type="InterPro" id="IPR003760">
    <property type="entry name" value="PnrA-like"/>
</dbReference>
<feature type="domain" description="ABC transporter substrate-binding protein PnrA-like" evidence="7">
    <location>
        <begin position="41"/>
        <end position="334"/>
    </location>
</feature>
<dbReference type="Gene3D" id="3.40.50.2300">
    <property type="match status" value="2"/>
</dbReference>
<dbReference type="PANTHER" id="PTHR34296:SF2">
    <property type="entry name" value="ABC TRANSPORTER GUANOSINE-BINDING PROTEIN NUPN"/>
    <property type="match status" value="1"/>
</dbReference>
<keyword evidence="3" id="KW-1003">Cell membrane</keyword>
<accession>A0A1G9I1S8</accession>
<evidence type="ECO:0000256" key="4">
    <source>
        <dbReference type="ARBA" id="ARBA00022729"/>
    </source>
</evidence>
<protein>
    <submittedName>
        <fullName evidence="8">Nucleoside-binding protein</fullName>
    </submittedName>
</protein>
<name>A0A1G9I1S8_9FIRM</name>
<dbReference type="PANTHER" id="PTHR34296">
    <property type="entry name" value="TRANSCRIPTIONAL ACTIVATOR PROTEIN MED"/>
    <property type="match status" value="1"/>
</dbReference>
<evidence type="ECO:0000256" key="2">
    <source>
        <dbReference type="ARBA" id="ARBA00008610"/>
    </source>
</evidence>
<dbReference type="InterPro" id="IPR028082">
    <property type="entry name" value="Peripla_BP_I"/>
</dbReference>
<dbReference type="SUPFAM" id="SSF53822">
    <property type="entry name" value="Periplasmic binding protein-like I"/>
    <property type="match status" value="1"/>
</dbReference>
<gene>
    <name evidence="8" type="ORF">SAMN04515677_10158</name>
</gene>
<keyword evidence="5" id="KW-0472">Membrane</keyword>
<evidence type="ECO:0000313" key="8">
    <source>
        <dbReference type="EMBL" id="SDL18763.1"/>
    </source>
</evidence>
<dbReference type="AlphaFoldDB" id="A0A1G9I1S8"/>
<evidence type="ECO:0000256" key="5">
    <source>
        <dbReference type="ARBA" id="ARBA00023136"/>
    </source>
</evidence>
<evidence type="ECO:0000256" key="3">
    <source>
        <dbReference type="ARBA" id="ARBA00022475"/>
    </source>
</evidence>
<dbReference type="Proteomes" id="UP000199068">
    <property type="component" value="Unassembled WGS sequence"/>
</dbReference>
<dbReference type="RefSeq" id="WP_092721728.1">
    <property type="nucleotide sequence ID" value="NZ_FNGW01000001.1"/>
</dbReference>
<comment type="subcellular location">
    <subcellularLocation>
        <location evidence="1">Cell membrane</location>
        <topology evidence="1">Lipid-anchor</topology>
    </subcellularLocation>
</comment>
<dbReference type="PROSITE" id="PS51257">
    <property type="entry name" value="PROKAR_LIPOPROTEIN"/>
    <property type="match status" value="1"/>
</dbReference>
<evidence type="ECO:0000256" key="6">
    <source>
        <dbReference type="ARBA" id="ARBA00023288"/>
    </source>
</evidence>
<keyword evidence="4" id="KW-0732">Signal</keyword>
<comment type="similarity">
    <text evidence="2">Belongs to the BMP lipoprotein family.</text>
</comment>
<sequence>MQIKKILSLGIVLSLTTSMLIGCSSNNSKDEKSTQDLKITMVSDIGGINDQSFNQSAWEGLKMAEKELGVNVEVIESKQASEYAQNVETAIDNDSDLVIGIGFQMDAAIKDAAEHYPDQKFAIIDHSYEEQPKNVNSIMFDAEEASYLVGLIAGKKTETGKVGFIGGTRNPIIESFEYGFLAGVDASGNDVTALRQYADTYSDASKGKAIANQMHKDNVDVIFTAAGDTGSGAIEAARENNKMAIGVDKDQNSLAPQNVITSAIKRVDMVVFNTIKDLVNGEFKGGEVSVYGLKEDGVGIAPTTEKNVDPEIIEFVKEQSEKIKNGEIKVPVNKEEYDKMK</sequence>
<reference evidence="8 9" key="1">
    <citation type="submission" date="2016-10" db="EMBL/GenBank/DDBJ databases">
        <authorList>
            <person name="de Groot N.N."/>
        </authorList>
    </citation>
    <scope>NUCLEOTIDE SEQUENCE [LARGE SCALE GENOMIC DNA]</scope>
    <source>
        <strain evidence="8 9">DSM 797</strain>
    </source>
</reference>
<evidence type="ECO:0000313" key="9">
    <source>
        <dbReference type="Proteomes" id="UP000199068"/>
    </source>
</evidence>
<evidence type="ECO:0000256" key="1">
    <source>
        <dbReference type="ARBA" id="ARBA00004193"/>
    </source>
</evidence>
<dbReference type="STRING" id="1121325.SAMN04515677_10158"/>
<proteinExistence type="inferred from homology"/>
<dbReference type="EMBL" id="FNGW01000001">
    <property type="protein sequence ID" value="SDL18763.1"/>
    <property type="molecule type" value="Genomic_DNA"/>
</dbReference>
<dbReference type="CDD" id="cd06354">
    <property type="entry name" value="PBP1_PrnA-like"/>
    <property type="match status" value="1"/>
</dbReference>